<evidence type="ECO:0000313" key="2">
    <source>
        <dbReference type="EMBL" id="SVA78535.1"/>
    </source>
</evidence>
<feature type="transmembrane region" description="Helical" evidence="1">
    <location>
        <begin position="167"/>
        <end position="186"/>
    </location>
</feature>
<evidence type="ECO:0008006" key="3">
    <source>
        <dbReference type="Google" id="ProtNLM"/>
    </source>
</evidence>
<dbReference type="EMBL" id="UINC01018652">
    <property type="protein sequence ID" value="SVA78535.1"/>
    <property type="molecule type" value="Genomic_DNA"/>
</dbReference>
<dbReference type="PANTHER" id="PTHR37422">
    <property type="entry name" value="TEICHURONIC ACID BIOSYNTHESIS PROTEIN TUAE"/>
    <property type="match status" value="1"/>
</dbReference>
<dbReference type="InterPro" id="IPR051533">
    <property type="entry name" value="WaaL-like"/>
</dbReference>
<accession>A0A381YND5</accession>
<feature type="transmembrane region" description="Helical" evidence="1">
    <location>
        <begin position="14"/>
        <end position="45"/>
    </location>
</feature>
<feature type="transmembrane region" description="Helical" evidence="1">
    <location>
        <begin position="235"/>
        <end position="252"/>
    </location>
</feature>
<dbReference type="PANTHER" id="PTHR37422:SF13">
    <property type="entry name" value="LIPOPOLYSACCHARIDE BIOSYNTHESIS PROTEIN PA4999-RELATED"/>
    <property type="match status" value="1"/>
</dbReference>
<gene>
    <name evidence="2" type="ORF">METZ01_LOCUS131389</name>
</gene>
<feature type="transmembrane region" description="Helical" evidence="1">
    <location>
        <begin position="109"/>
        <end position="129"/>
    </location>
</feature>
<feature type="transmembrane region" description="Helical" evidence="1">
    <location>
        <begin position="83"/>
        <end position="102"/>
    </location>
</feature>
<proteinExistence type="predicted"/>
<evidence type="ECO:0000256" key="1">
    <source>
        <dbReference type="SAM" id="Phobius"/>
    </source>
</evidence>
<feature type="transmembrane region" description="Helical" evidence="1">
    <location>
        <begin position="198"/>
        <end position="229"/>
    </location>
</feature>
<sequence length="255" mass="28893">MKILFSTRNWNRVFLYLLFICSTFSIAGTEASIAMLYLITLIRWIWNRPLTQLENPFLWVTLFFIATTVLSGLFNSYETDHLMALRSNWRLLLPLLLAGILTEINSEQLLWTFFGFVFLISVYGIIQYFTGADWLRPEGEQLTTPYLFGSSEGNNVYHAKGNFSHHLTYGGFLLLSFPLLVSLSFCKDWYPLTRILTALIAIFVLLGIGASLGRSIWLGTAAVVAILMYRISPKLILAISIAIIAAATYFFTQLG</sequence>
<protein>
    <recommendedName>
        <fullName evidence="3">O-antigen ligase domain-containing protein</fullName>
    </recommendedName>
</protein>
<feature type="non-terminal residue" evidence="2">
    <location>
        <position position="255"/>
    </location>
</feature>
<dbReference type="AlphaFoldDB" id="A0A381YND5"/>
<keyword evidence="1" id="KW-0472">Membrane</keyword>
<keyword evidence="1" id="KW-1133">Transmembrane helix</keyword>
<organism evidence="2">
    <name type="scientific">marine metagenome</name>
    <dbReference type="NCBI Taxonomy" id="408172"/>
    <lineage>
        <taxon>unclassified sequences</taxon>
        <taxon>metagenomes</taxon>
        <taxon>ecological metagenomes</taxon>
    </lineage>
</organism>
<feature type="transmembrane region" description="Helical" evidence="1">
    <location>
        <begin position="57"/>
        <end position="77"/>
    </location>
</feature>
<keyword evidence="1" id="KW-0812">Transmembrane</keyword>
<name>A0A381YND5_9ZZZZ</name>
<reference evidence="2" key="1">
    <citation type="submission" date="2018-05" db="EMBL/GenBank/DDBJ databases">
        <authorList>
            <person name="Lanie J.A."/>
            <person name="Ng W.-L."/>
            <person name="Kazmierczak K.M."/>
            <person name="Andrzejewski T.M."/>
            <person name="Davidsen T.M."/>
            <person name="Wayne K.J."/>
            <person name="Tettelin H."/>
            <person name="Glass J.I."/>
            <person name="Rusch D."/>
            <person name="Podicherti R."/>
            <person name="Tsui H.-C.T."/>
            <person name="Winkler M.E."/>
        </authorList>
    </citation>
    <scope>NUCLEOTIDE SEQUENCE</scope>
</reference>